<evidence type="ECO:0000313" key="11">
    <source>
        <dbReference type="EMBL" id="SHM49376.1"/>
    </source>
</evidence>
<dbReference type="RefSeq" id="WP_072950284.1">
    <property type="nucleotide sequence ID" value="NZ_FRCT01000005.1"/>
</dbReference>
<evidence type="ECO:0000256" key="3">
    <source>
        <dbReference type="ARBA" id="ARBA00022618"/>
    </source>
</evidence>
<evidence type="ECO:0000256" key="6">
    <source>
        <dbReference type="ARBA" id="ARBA00023136"/>
    </source>
</evidence>
<proteinExistence type="predicted"/>
<sequence length="357" mass="39861">MKDVEKTSVERKNSRKRIRRRKRMMNVYGLVVLLLALTVGITVSYTFLFNISEIRVSGESDMYSAEEIVVASGINEGDNLLRLDTKKSEQRILDELLYVETAKVRRDFPSSLEITVTRCIPAFNVSYDSGVLIVSKKGKILASNNFITEGLPIIEGLEPSQVTPGKPVVSENEHKNEAFTELISTMVSMGDDNISIVDMSDEHSIVVQYKNDMIFKMGNWNDVEYKLNLAKNVMNDDTVKGKKGYLTMIGSNQCSFRTSDSPVSTPGIIEPKTEPKTDEYGNPIDDIGSGERNPEQEADFDRINSTTATTQAEPQTEAQNDWSDNSYSGDDSGYYGNGNYSDNSGDYGNYDGSEQQW</sequence>
<dbReference type="AlphaFoldDB" id="A0A1M7J8N8"/>
<dbReference type="GO" id="GO:0005886">
    <property type="term" value="C:plasma membrane"/>
    <property type="evidence" value="ECO:0007669"/>
    <property type="project" value="TreeGrafter"/>
</dbReference>
<keyword evidence="3 11" id="KW-0132">Cell division</keyword>
<dbReference type="InterPro" id="IPR013685">
    <property type="entry name" value="POTRA_FtsQ_type"/>
</dbReference>
<dbReference type="PANTHER" id="PTHR37820">
    <property type="entry name" value="CELL DIVISION PROTEIN DIVIB"/>
    <property type="match status" value="1"/>
</dbReference>
<evidence type="ECO:0000256" key="2">
    <source>
        <dbReference type="ARBA" id="ARBA00022475"/>
    </source>
</evidence>
<protein>
    <submittedName>
        <fullName evidence="11">Cell division protein FtsQ</fullName>
    </submittedName>
</protein>
<feature type="compositionally biased region" description="Polar residues" evidence="8">
    <location>
        <begin position="255"/>
        <end position="264"/>
    </location>
</feature>
<evidence type="ECO:0000256" key="5">
    <source>
        <dbReference type="ARBA" id="ARBA00022989"/>
    </source>
</evidence>
<evidence type="ECO:0000256" key="1">
    <source>
        <dbReference type="ARBA" id="ARBA00004370"/>
    </source>
</evidence>
<keyword evidence="6 9" id="KW-0472">Membrane</keyword>
<organism evidence="11 12">
    <name type="scientific">Ruminococcus flavefaciens</name>
    <dbReference type="NCBI Taxonomy" id="1265"/>
    <lineage>
        <taxon>Bacteria</taxon>
        <taxon>Bacillati</taxon>
        <taxon>Bacillota</taxon>
        <taxon>Clostridia</taxon>
        <taxon>Eubacteriales</taxon>
        <taxon>Oscillospiraceae</taxon>
        <taxon>Ruminococcus</taxon>
    </lineage>
</organism>
<feature type="transmembrane region" description="Helical" evidence="9">
    <location>
        <begin position="25"/>
        <end position="48"/>
    </location>
</feature>
<evidence type="ECO:0000313" key="12">
    <source>
        <dbReference type="Proteomes" id="UP000184394"/>
    </source>
</evidence>
<name>A0A1M7J8N8_RUMFL</name>
<dbReference type="InterPro" id="IPR034746">
    <property type="entry name" value="POTRA"/>
</dbReference>
<dbReference type="OrthoDB" id="1819027at2"/>
<dbReference type="Pfam" id="PF08478">
    <property type="entry name" value="POTRA_1"/>
    <property type="match status" value="1"/>
</dbReference>
<feature type="domain" description="POTRA" evidence="10">
    <location>
        <begin position="49"/>
        <end position="119"/>
    </location>
</feature>
<evidence type="ECO:0000256" key="8">
    <source>
        <dbReference type="SAM" id="MobiDB-lite"/>
    </source>
</evidence>
<keyword evidence="5 9" id="KW-1133">Transmembrane helix</keyword>
<evidence type="ECO:0000259" key="10">
    <source>
        <dbReference type="PROSITE" id="PS51779"/>
    </source>
</evidence>
<keyword evidence="4 9" id="KW-0812">Transmembrane</keyword>
<accession>A0A1M7J8N8</accession>
<feature type="compositionally biased region" description="Basic and acidic residues" evidence="8">
    <location>
        <begin position="292"/>
        <end position="302"/>
    </location>
</feature>
<keyword evidence="7" id="KW-0131">Cell cycle</keyword>
<feature type="compositionally biased region" description="Low complexity" evidence="8">
    <location>
        <begin position="306"/>
        <end position="357"/>
    </location>
</feature>
<gene>
    <name evidence="11" type="ORF">SAMN04487860_105202</name>
</gene>
<comment type="subcellular location">
    <subcellularLocation>
        <location evidence="1">Membrane</location>
    </subcellularLocation>
</comment>
<dbReference type="PROSITE" id="PS51779">
    <property type="entry name" value="POTRA"/>
    <property type="match status" value="1"/>
</dbReference>
<dbReference type="Proteomes" id="UP000184394">
    <property type="component" value="Unassembled WGS sequence"/>
</dbReference>
<keyword evidence="2" id="KW-1003">Cell membrane</keyword>
<feature type="region of interest" description="Disordered" evidence="8">
    <location>
        <begin position="255"/>
        <end position="357"/>
    </location>
</feature>
<dbReference type="PANTHER" id="PTHR37820:SF1">
    <property type="entry name" value="CELL DIVISION PROTEIN FTSQ"/>
    <property type="match status" value="1"/>
</dbReference>
<evidence type="ECO:0000256" key="9">
    <source>
        <dbReference type="SAM" id="Phobius"/>
    </source>
</evidence>
<dbReference type="EMBL" id="FRCT01000005">
    <property type="protein sequence ID" value="SHM49376.1"/>
    <property type="molecule type" value="Genomic_DNA"/>
</dbReference>
<dbReference type="Gene3D" id="3.10.20.310">
    <property type="entry name" value="membrane protein fhac"/>
    <property type="match status" value="1"/>
</dbReference>
<reference evidence="11 12" key="1">
    <citation type="submission" date="2016-11" db="EMBL/GenBank/DDBJ databases">
        <authorList>
            <person name="Jaros S."/>
            <person name="Januszkiewicz K."/>
            <person name="Wedrychowicz H."/>
        </authorList>
    </citation>
    <scope>NUCLEOTIDE SEQUENCE [LARGE SCALE GENOMIC DNA]</scope>
    <source>
        <strain evidence="11 12">Y1</strain>
    </source>
</reference>
<evidence type="ECO:0000256" key="4">
    <source>
        <dbReference type="ARBA" id="ARBA00022692"/>
    </source>
</evidence>
<dbReference type="InterPro" id="IPR050487">
    <property type="entry name" value="FtsQ_DivIB"/>
</dbReference>
<dbReference type="GO" id="GO:0051301">
    <property type="term" value="P:cell division"/>
    <property type="evidence" value="ECO:0007669"/>
    <property type="project" value="UniProtKB-KW"/>
</dbReference>
<evidence type="ECO:0000256" key="7">
    <source>
        <dbReference type="ARBA" id="ARBA00023306"/>
    </source>
</evidence>